<protein>
    <submittedName>
        <fullName evidence="2">Uncharacterized protein</fullName>
    </submittedName>
</protein>
<organism evidence="2">
    <name type="scientific">Planktothrix agardhii</name>
    <name type="common">Oscillatoria agardhii</name>
    <dbReference type="NCBI Taxonomy" id="1160"/>
    <lineage>
        <taxon>Bacteria</taxon>
        <taxon>Bacillati</taxon>
        <taxon>Cyanobacteriota</taxon>
        <taxon>Cyanophyceae</taxon>
        <taxon>Oscillatoriophycideae</taxon>
        <taxon>Oscillatoriales</taxon>
        <taxon>Microcoleaceae</taxon>
        <taxon>Planktothrix</taxon>
    </lineage>
</organism>
<dbReference type="AlphaFoldDB" id="A0A1J1JJZ5"/>
<keyword evidence="1" id="KW-0812">Transmembrane</keyword>
<feature type="transmembrane region" description="Helical" evidence="1">
    <location>
        <begin position="44"/>
        <end position="63"/>
    </location>
</feature>
<sequence>MRASPLNFSKMRLYAVPICTPIAFVLINIANFRERIGFIVTRRLDIGVIISGYIQSLVISYQLSVINLPLLFQFFGFRSNC</sequence>
<accession>A0A1J1JJZ5</accession>
<keyword evidence="1" id="KW-0472">Membrane</keyword>
<reference evidence="2" key="1">
    <citation type="submission" date="2015-09" db="EMBL/GenBank/DDBJ databases">
        <authorList>
            <person name="Jackson K.R."/>
            <person name="Lunt B.L."/>
            <person name="Fisher J.N.B."/>
            <person name="Gardner A.V."/>
            <person name="Bailey M.E."/>
            <person name="Deus L.M."/>
            <person name="Earl A.S."/>
            <person name="Gibby P.D."/>
            <person name="Hartmann K.A."/>
            <person name="Liu J.E."/>
            <person name="Manci A.M."/>
            <person name="Nielsen D.A."/>
            <person name="Solomon M.B."/>
            <person name="Breakwell D.P."/>
            <person name="Burnett S.H."/>
            <person name="Grose J.H."/>
        </authorList>
    </citation>
    <scope>NUCLEOTIDE SEQUENCE</scope>
    <source>
        <strain evidence="2">7805</strain>
    </source>
</reference>
<name>A0A1J1JJZ5_PLAAG</name>
<evidence type="ECO:0000256" key="1">
    <source>
        <dbReference type="SAM" id="Phobius"/>
    </source>
</evidence>
<proteinExistence type="predicted"/>
<gene>
    <name evidence="2" type="ORF">PLAM_3914</name>
</gene>
<keyword evidence="1" id="KW-1133">Transmembrane helix</keyword>
<dbReference type="EMBL" id="LO018304">
    <property type="protein sequence ID" value="CUM61880.1"/>
    <property type="molecule type" value="Genomic_DNA"/>
</dbReference>
<evidence type="ECO:0000313" key="2">
    <source>
        <dbReference type="EMBL" id="CUM61880.1"/>
    </source>
</evidence>
<feature type="transmembrane region" description="Helical" evidence="1">
    <location>
        <begin position="12"/>
        <end position="32"/>
    </location>
</feature>